<keyword evidence="1" id="KW-1133">Transmembrane helix</keyword>
<sequence>MTAVPSFTGVVFIASPLLIAAIVGTFLGRDPLRLTALRLRYPALIWAAAAIAALRYADPAWLPETLRRDSGILLAVAVWVLGAIWVWTNLPGRPPGQRVGLLVLLAGGAANAVAIAVNRGAMPYARAGTQGTGSSPRPDEAVGHAAWEAGRHRLAWLSDVIPVPGTAVLVSVGDLLLIGGIAALLVSAMRPRPSKQLSPTAS</sequence>
<keyword evidence="3" id="KW-1185">Reference proteome</keyword>
<dbReference type="Proteomes" id="UP000612899">
    <property type="component" value="Unassembled WGS sequence"/>
</dbReference>
<comment type="caution">
    <text evidence="2">The sequence shown here is derived from an EMBL/GenBank/DDBJ whole genome shotgun (WGS) entry which is preliminary data.</text>
</comment>
<feature type="transmembrane region" description="Helical" evidence="1">
    <location>
        <begin position="39"/>
        <end position="57"/>
    </location>
</feature>
<dbReference type="Pfam" id="PF17248">
    <property type="entry name" value="DUF5317"/>
    <property type="match status" value="1"/>
</dbReference>
<feature type="transmembrane region" description="Helical" evidence="1">
    <location>
        <begin position="166"/>
        <end position="186"/>
    </location>
</feature>
<keyword evidence="1" id="KW-0812">Transmembrane</keyword>
<dbReference type="InterPro" id="IPR035168">
    <property type="entry name" value="DUF5317"/>
</dbReference>
<keyword evidence="1" id="KW-0472">Membrane</keyword>
<evidence type="ECO:0000256" key="1">
    <source>
        <dbReference type="SAM" id="Phobius"/>
    </source>
</evidence>
<reference evidence="2" key="1">
    <citation type="submission" date="2021-01" db="EMBL/GenBank/DDBJ databases">
        <title>Whole genome shotgun sequence of Rhizocola hellebori NBRC 109834.</title>
        <authorList>
            <person name="Komaki H."/>
            <person name="Tamura T."/>
        </authorList>
    </citation>
    <scope>NUCLEOTIDE SEQUENCE</scope>
    <source>
        <strain evidence="2">NBRC 109834</strain>
    </source>
</reference>
<feature type="transmembrane region" description="Helical" evidence="1">
    <location>
        <begin position="99"/>
        <end position="117"/>
    </location>
</feature>
<accession>A0A8J3VDD8</accession>
<dbReference type="AlphaFoldDB" id="A0A8J3VDD8"/>
<feature type="transmembrane region" description="Helical" evidence="1">
    <location>
        <begin position="69"/>
        <end position="87"/>
    </location>
</feature>
<name>A0A8J3VDD8_9ACTN</name>
<proteinExistence type="predicted"/>
<protein>
    <recommendedName>
        <fullName evidence="4">DUF5317 domain-containing protein</fullName>
    </recommendedName>
</protein>
<evidence type="ECO:0000313" key="3">
    <source>
        <dbReference type="Proteomes" id="UP000612899"/>
    </source>
</evidence>
<organism evidence="2 3">
    <name type="scientific">Rhizocola hellebori</name>
    <dbReference type="NCBI Taxonomy" id="1392758"/>
    <lineage>
        <taxon>Bacteria</taxon>
        <taxon>Bacillati</taxon>
        <taxon>Actinomycetota</taxon>
        <taxon>Actinomycetes</taxon>
        <taxon>Micromonosporales</taxon>
        <taxon>Micromonosporaceae</taxon>
        <taxon>Rhizocola</taxon>
    </lineage>
</organism>
<feature type="transmembrane region" description="Helical" evidence="1">
    <location>
        <begin position="6"/>
        <end position="27"/>
    </location>
</feature>
<dbReference type="EMBL" id="BONY01000003">
    <property type="protein sequence ID" value="GIH02620.1"/>
    <property type="molecule type" value="Genomic_DNA"/>
</dbReference>
<evidence type="ECO:0008006" key="4">
    <source>
        <dbReference type="Google" id="ProtNLM"/>
    </source>
</evidence>
<gene>
    <name evidence="2" type="ORF">Rhe02_06870</name>
</gene>
<evidence type="ECO:0000313" key="2">
    <source>
        <dbReference type="EMBL" id="GIH02620.1"/>
    </source>
</evidence>
<dbReference type="RefSeq" id="WP_203906563.1">
    <property type="nucleotide sequence ID" value="NZ_BONY01000003.1"/>
</dbReference>